<dbReference type="SUPFAM" id="SSF52768">
    <property type="entry name" value="Arginase/deacetylase"/>
    <property type="match status" value="1"/>
</dbReference>
<evidence type="ECO:0000256" key="2">
    <source>
        <dbReference type="ARBA" id="ARBA00007738"/>
    </source>
</evidence>
<evidence type="ECO:0000256" key="8">
    <source>
        <dbReference type="ARBA" id="ARBA00023163"/>
    </source>
</evidence>
<feature type="transmembrane region" description="Helical" evidence="10">
    <location>
        <begin position="139"/>
        <end position="161"/>
    </location>
</feature>
<protein>
    <recommendedName>
        <fullName evidence="3">histone deacetylase</fullName>
        <ecNumber evidence="3">3.5.1.98</ecNumber>
    </recommendedName>
</protein>
<dbReference type="PANTHER" id="PTHR10625">
    <property type="entry name" value="HISTONE DEACETYLASE HDAC1-RELATED"/>
    <property type="match status" value="1"/>
</dbReference>
<name>A0A0D2C4X3_9EURO</name>
<keyword evidence="10" id="KW-1133">Transmembrane helix</keyword>
<comment type="similarity">
    <text evidence="2">Belongs to the histone deacetylase family. HD type 2 subfamily.</text>
</comment>
<evidence type="ECO:0000256" key="1">
    <source>
        <dbReference type="ARBA" id="ARBA00004123"/>
    </source>
</evidence>
<keyword evidence="6" id="KW-0156">Chromatin regulator</keyword>
<evidence type="ECO:0000256" key="10">
    <source>
        <dbReference type="SAM" id="Phobius"/>
    </source>
</evidence>
<dbReference type="InterPro" id="IPR037138">
    <property type="entry name" value="His_deacetylse_dom_sf"/>
</dbReference>
<dbReference type="AlphaFoldDB" id="A0A0D2C4X3"/>
<keyword evidence="9" id="KW-0539">Nucleus</keyword>
<evidence type="ECO:0000256" key="9">
    <source>
        <dbReference type="ARBA" id="ARBA00023242"/>
    </source>
</evidence>
<dbReference type="InterPro" id="IPR023801">
    <property type="entry name" value="His_deacetylse_dom"/>
</dbReference>
<evidence type="ECO:0000256" key="5">
    <source>
        <dbReference type="ARBA" id="ARBA00022801"/>
    </source>
</evidence>
<keyword evidence="10" id="KW-0472">Membrane</keyword>
<keyword evidence="10" id="KW-0812">Transmembrane</keyword>
<keyword evidence="13" id="KW-1185">Reference proteome</keyword>
<evidence type="ECO:0000313" key="12">
    <source>
        <dbReference type="EMBL" id="KIW25490.1"/>
    </source>
</evidence>
<dbReference type="GO" id="GO:0040029">
    <property type="term" value="P:epigenetic regulation of gene expression"/>
    <property type="evidence" value="ECO:0007669"/>
    <property type="project" value="TreeGrafter"/>
</dbReference>
<accession>A0A0D2C4X3</accession>
<dbReference type="VEuPathDB" id="FungiDB:PV07_08656"/>
<keyword evidence="5" id="KW-0378">Hydrolase</keyword>
<reference evidence="12 13" key="1">
    <citation type="submission" date="2015-01" db="EMBL/GenBank/DDBJ databases">
        <title>The Genome Sequence of Cladophialophora immunda CBS83496.</title>
        <authorList>
            <consortium name="The Broad Institute Genomics Platform"/>
            <person name="Cuomo C."/>
            <person name="de Hoog S."/>
            <person name="Gorbushina A."/>
            <person name="Stielow B."/>
            <person name="Teixiera M."/>
            <person name="Abouelleil A."/>
            <person name="Chapman S.B."/>
            <person name="Priest M."/>
            <person name="Young S.K."/>
            <person name="Wortman J."/>
            <person name="Nusbaum C."/>
            <person name="Birren B."/>
        </authorList>
    </citation>
    <scope>NUCLEOTIDE SEQUENCE [LARGE SCALE GENOMIC DNA]</scope>
    <source>
        <strain evidence="12 13">CBS 83496</strain>
    </source>
</reference>
<dbReference type="RefSeq" id="XP_016245706.1">
    <property type="nucleotide sequence ID" value="XM_016395850.1"/>
</dbReference>
<proteinExistence type="inferred from homology"/>
<gene>
    <name evidence="12" type="ORF">PV07_08656</name>
</gene>
<organism evidence="12 13">
    <name type="scientific">Cladophialophora immunda</name>
    <dbReference type="NCBI Taxonomy" id="569365"/>
    <lineage>
        <taxon>Eukaryota</taxon>
        <taxon>Fungi</taxon>
        <taxon>Dikarya</taxon>
        <taxon>Ascomycota</taxon>
        <taxon>Pezizomycotina</taxon>
        <taxon>Eurotiomycetes</taxon>
        <taxon>Chaetothyriomycetidae</taxon>
        <taxon>Chaetothyriales</taxon>
        <taxon>Herpotrichiellaceae</taxon>
        <taxon>Cladophialophora</taxon>
    </lineage>
</organism>
<dbReference type="PANTHER" id="PTHR10625:SF5">
    <property type="entry name" value="HISTONE DEACETYLASE"/>
    <property type="match status" value="1"/>
</dbReference>
<dbReference type="EMBL" id="KN847044">
    <property type="protein sequence ID" value="KIW25490.1"/>
    <property type="molecule type" value="Genomic_DNA"/>
</dbReference>
<dbReference type="GO" id="GO:0141221">
    <property type="term" value="F:histone deacetylase activity, hydrolytic mechanism"/>
    <property type="evidence" value="ECO:0007669"/>
    <property type="project" value="UniProtKB-EC"/>
</dbReference>
<comment type="subcellular location">
    <subcellularLocation>
        <location evidence="1">Nucleus</location>
    </subcellularLocation>
</comment>
<dbReference type="Gene3D" id="3.40.800.20">
    <property type="entry name" value="Histone deacetylase domain"/>
    <property type="match status" value="1"/>
</dbReference>
<evidence type="ECO:0000256" key="3">
    <source>
        <dbReference type="ARBA" id="ARBA00012111"/>
    </source>
</evidence>
<dbReference type="Proteomes" id="UP000054466">
    <property type="component" value="Unassembled WGS sequence"/>
</dbReference>
<evidence type="ECO:0000256" key="4">
    <source>
        <dbReference type="ARBA" id="ARBA00022491"/>
    </source>
</evidence>
<dbReference type="EC" id="3.5.1.98" evidence="3"/>
<evidence type="ECO:0000256" key="7">
    <source>
        <dbReference type="ARBA" id="ARBA00023015"/>
    </source>
</evidence>
<dbReference type="STRING" id="569365.A0A0D2C4X3"/>
<dbReference type="InterPro" id="IPR023696">
    <property type="entry name" value="Ureohydrolase_dom_sf"/>
</dbReference>
<evidence type="ECO:0000259" key="11">
    <source>
        <dbReference type="Pfam" id="PF00850"/>
    </source>
</evidence>
<feature type="domain" description="Histone deacetylase" evidence="11">
    <location>
        <begin position="220"/>
        <end position="317"/>
    </location>
</feature>
<dbReference type="OrthoDB" id="2129362at2759"/>
<evidence type="ECO:0000313" key="13">
    <source>
        <dbReference type="Proteomes" id="UP000054466"/>
    </source>
</evidence>
<keyword evidence="8" id="KW-0804">Transcription</keyword>
<keyword evidence="4" id="KW-0678">Repressor</keyword>
<sequence>MCNFLGRALDAQRFFHDVTYESSKDTWAIGVYAVLPEERLDQSNFRNNTPSNTNIWATPIKIKSPTVDPNTTFSAPRVGFMKSPLVWLVVAAHSKTRVVPCKISKEGFAEGRLSTLSAPRPQPQQPFALALDPAAANGFVTVIVDTIIAAVISLVVALFGIKLFHIYERYAFIPQILGQKLPKNRGYLKKGGHEFRVTPEMWHLYSAGGGRDLHKPIRGGAGCQQAFYDDPNVLYISLHVHMNGTFYPSGNEGDMDHCGIDAGEGKNVNIPWPSKGMGGGDYMYAFQNVVMPIANEFDPDFVIIAGSFDAAADDELQITALYGP</sequence>
<dbReference type="Pfam" id="PF00850">
    <property type="entry name" value="Hist_deacetyl"/>
    <property type="match status" value="1"/>
</dbReference>
<dbReference type="GO" id="GO:0000118">
    <property type="term" value="C:histone deacetylase complex"/>
    <property type="evidence" value="ECO:0007669"/>
    <property type="project" value="TreeGrafter"/>
</dbReference>
<keyword evidence="7" id="KW-0805">Transcription regulation</keyword>
<evidence type="ECO:0000256" key="6">
    <source>
        <dbReference type="ARBA" id="ARBA00022853"/>
    </source>
</evidence>
<dbReference type="HOGENOM" id="CLU_857906_0_0_1"/>
<dbReference type="GeneID" id="27347850"/>